<protein>
    <submittedName>
        <fullName evidence="1">Uncharacterized protein</fullName>
    </submittedName>
</protein>
<name>A0A481SGY3_9BASI</name>
<sequence length="68" mass="7523">MMIFDVVNLDLAYSSSNNGYGNPNNWIIDSASTVHICINKNLFTELSETTTPPIQSTSLQHMAASQYL</sequence>
<dbReference type="AlphaFoldDB" id="A0A481SGY3"/>
<gene>
    <name evidence="1" type="ORF">UEMT_1998</name>
</gene>
<organism evidence="1">
    <name type="scientific">Ustilago esculenta</name>
    <dbReference type="NCBI Taxonomy" id="185366"/>
    <lineage>
        <taxon>Eukaryota</taxon>
        <taxon>Fungi</taxon>
        <taxon>Dikarya</taxon>
        <taxon>Basidiomycota</taxon>
        <taxon>Ustilaginomycotina</taxon>
        <taxon>Ustilaginomycetes</taxon>
        <taxon>Ustilaginales</taxon>
        <taxon>Ustilaginaceae</taxon>
        <taxon>Ustilago</taxon>
    </lineage>
</organism>
<evidence type="ECO:0000313" key="1">
    <source>
        <dbReference type="EMBL" id="QBH67532.1"/>
    </source>
</evidence>
<accession>A0A481SGY3</accession>
<dbReference type="EMBL" id="MK125513">
    <property type="protein sequence ID" value="QBH67532.1"/>
    <property type="molecule type" value="Genomic_DNA"/>
</dbReference>
<reference evidence="1" key="1">
    <citation type="submission" date="2018-11" db="EMBL/GenBank/DDBJ databases">
        <title>The smut fungus Ustilago esculenta has a bipolar mating type system with three idiomorphs larger than 500 kb.</title>
        <authorList>
            <person name="Liang S.-W."/>
            <person name="Huang Y.-H."/>
            <person name="Chiu J.-Y."/>
            <person name="Tseng H.-W."/>
            <person name="Haung J.-H."/>
            <person name="Shen W.-C."/>
        </authorList>
    </citation>
    <scope>NUCLEOTIDE SEQUENCE</scope>
    <source>
        <strain evidence="1">UE_mtsf</strain>
    </source>
</reference>
<proteinExistence type="predicted"/>